<dbReference type="Gene3D" id="3.10.10.10">
    <property type="entry name" value="HIV Type 1 Reverse Transcriptase, subunit A, domain 1"/>
    <property type="match status" value="1"/>
</dbReference>
<keyword evidence="2" id="KW-1185">Reference proteome</keyword>
<dbReference type="EMBL" id="JAVRJZ010000015">
    <property type="protein sequence ID" value="KAK2712816.1"/>
    <property type="molecule type" value="Genomic_DNA"/>
</dbReference>
<dbReference type="Gene3D" id="3.30.70.270">
    <property type="match status" value="1"/>
</dbReference>
<name>A0AA88HVC1_ARTSF</name>
<accession>A0AA88HVC1</accession>
<evidence type="ECO:0000313" key="1">
    <source>
        <dbReference type="EMBL" id="KAK2712816.1"/>
    </source>
</evidence>
<dbReference type="InterPro" id="IPR043128">
    <property type="entry name" value="Rev_trsase/Diguanyl_cyclase"/>
</dbReference>
<sequence>MIDAVNSLQTQHLDGPNAIMRAVDQNLNLAFKTNTRAEANVLPTSDYRCMIPTLQLQTTRDVLTIYTGEKLEGTCISHLRINYKDRGNQIHPFYLVNTDHKPILSSKTSQDMKPMKFIINLTHYSPASMMGNETAKILDEYRDVFEGVGKLPGKCKIHLKEGVVPTVQPPKRVPFVLQQKLKEELDLLELVGIIEKTSRPNEWVNSIVVVQKPNGSVRICLDTVDLNKWVQRRHNPIPSFDNLASKCSGTNRFFKLDARNGYWSMELDEE</sequence>
<proteinExistence type="predicted"/>
<dbReference type="PANTHER" id="PTHR37984:SF5">
    <property type="entry name" value="PROTEIN NYNRIN-LIKE"/>
    <property type="match status" value="1"/>
</dbReference>
<organism evidence="1 2">
    <name type="scientific">Artemia franciscana</name>
    <name type="common">Brine shrimp</name>
    <name type="synonym">Artemia sanfranciscana</name>
    <dbReference type="NCBI Taxonomy" id="6661"/>
    <lineage>
        <taxon>Eukaryota</taxon>
        <taxon>Metazoa</taxon>
        <taxon>Ecdysozoa</taxon>
        <taxon>Arthropoda</taxon>
        <taxon>Crustacea</taxon>
        <taxon>Branchiopoda</taxon>
        <taxon>Anostraca</taxon>
        <taxon>Artemiidae</taxon>
        <taxon>Artemia</taxon>
    </lineage>
</organism>
<dbReference type="PANTHER" id="PTHR37984">
    <property type="entry name" value="PROTEIN CBG26694"/>
    <property type="match status" value="1"/>
</dbReference>
<comment type="caution">
    <text evidence="1">The sequence shown here is derived from an EMBL/GenBank/DDBJ whole genome shotgun (WGS) entry which is preliminary data.</text>
</comment>
<gene>
    <name evidence="1" type="ORF">QYM36_011493</name>
</gene>
<dbReference type="InterPro" id="IPR043502">
    <property type="entry name" value="DNA/RNA_pol_sf"/>
</dbReference>
<reference evidence="1" key="1">
    <citation type="submission" date="2023-07" db="EMBL/GenBank/DDBJ databases">
        <title>Chromosome-level genome assembly of Artemia franciscana.</title>
        <authorList>
            <person name="Jo E."/>
        </authorList>
    </citation>
    <scope>NUCLEOTIDE SEQUENCE</scope>
    <source>
        <tissue evidence="1">Whole body</tissue>
    </source>
</reference>
<evidence type="ECO:0000313" key="2">
    <source>
        <dbReference type="Proteomes" id="UP001187531"/>
    </source>
</evidence>
<dbReference type="InterPro" id="IPR050951">
    <property type="entry name" value="Retrovirus_Pol_polyprotein"/>
</dbReference>
<dbReference type="AlphaFoldDB" id="A0AA88HVC1"/>
<dbReference type="Proteomes" id="UP001187531">
    <property type="component" value="Unassembled WGS sequence"/>
</dbReference>
<dbReference type="SUPFAM" id="SSF56672">
    <property type="entry name" value="DNA/RNA polymerases"/>
    <property type="match status" value="1"/>
</dbReference>
<protein>
    <submittedName>
        <fullName evidence="1">Uncharacterized protein</fullName>
    </submittedName>
</protein>
<dbReference type="GO" id="GO:0071897">
    <property type="term" value="P:DNA biosynthetic process"/>
    <property type="evidence" value="ECO:0007669"/>
    <property type="project" value="UniProtKB-ARBA"/>
</dbReference>